<sequence>MAATTACGGGLGSASSPPDAVATSASPEGGPAARLGGSPVPAGRPTPSRTTPGRTAAPANRPARTTAPAAPPAPACAARDLTASEGRTGLPADGDSGWFGTPIVLRNHSSSACRLRGWPGLTFFGDAVVRVCAKGDPSPSCGKPTSTSGTRPFAITRSSAHSLPDIALAPGHSTSFTLVWQGSYFCGALVDAPYGVDIRVPGDSHVLTLLPTAQISPCEGRIEVTPFGVVG</sequence>
<dbReference type="EMBL" id="MCGQ01000014">
    <property type="protein sequence ID" value="OXY94862.1"/>
    <property type="molecule type" value="Genomic_DNA"/>
</dbReference>
<dbReference type="AlphaFoldDB" id="A0A233SGT4"/>
<gene>
    <name evidence="3" type="ORF">BEK98_17200</name>
</gene>
<dbReference type="Proteomes" id="UP000215483">
    <property type="component" value="Unassembled WGS sequence"/>
</dbReference>
<evidence type="ECO:0000313" key="4">
    <source>
        <dbReference type="Proteomes" id="UP000215483"/>
    </source>
</evidence>
<dbReference type="Pfam" id="PF14016">
    <property type="entry name" value="DUF4232"/>
    <property type="match status" value="1"/>
</dbReference>
<reference evidence="3 4" key="1">
    <citation type="submission" date="2016-07" db="EMBL/GenBank/DDBJ databases">
        <title>Draft genome of Streptomyces diastatochromogenes.</title>
        <authorList>
            <person name="Podduturi R."/>
            <person name="Lukassen M.B."/>
            <person name="Clausen N."/>
            <person name="Nielsen J.L."/>
            <person name="Jorgensen N.O."/>
        </authorList>
    </citation>
    <scope>NUCLEOTIDE SEQUENCE [LARGE SCALE GENOMIC DNA]</scope>
    <source>
        <strain evidence="3 4">DSM 40608</strain>
    </source>
</reference>
<protein>
    <recommendedName>
        <fullName evidence="2">DUF4232 domain-containing protein</fullName>
    </recommendedName>
</protein>
<evidence type="ECO:0000313" key="3">
    <source>
        <dbReference type="EMBL" id="OXY94862.1"/>
    </source>
</evidence>
<comment type="caution">
    <text evidence="3">The sequence shown here is derived from an EMBL/GenBank/DDBJ whole genome shotgun (WGS) entry which is preliminary data.</text>
</comment>
<keyword evidence="4" id="KW-1185">Reference proteome</keyword>
<accession>A0A233SGT4</accession>
<feature type="region of interest" description="Disordered" evidence="1">
    <location>
        <begin position="1"/>
        <end position="77"/>
    </location>
</feature>
<feature type="compositionally biased region" description="Low complexity" evidence="1">
    <location>
        <begin position="41"/>
        <end position="68"/>
    </location>
</feature>
<organism evidence="3 4">
    <name type="scientific">Streptomyces diastatochromogenes</name>
    <dbReference type="NCBI Taxonomy" id="42236"/>
    <lineage>
        <taxon>Bacteria</taxon>
        <taxon>Bacillati</taxon>
        <taxon>Actinomycetota</taxon>
        <taxon>Actinomycetes</taxon>
        <taxon>Kitasatosporales</taxon>
        <taxon>Streptomycetaceae</taxon>
        <taxon>Streptomyces</taxon>
    </lineage>
</organism>
<dbReference type="InterPro" id="IPR025326">
    <property type="entry name" value="DUF4232"/>
</dbReference>
<evidence type="ECO:0000259" key="2">
    <source>
        <dbReference type="Pfam" id="PF14016"/>
    </source>
</evidence>
<evidence type="ECO:0000256" key="1">
    <source>
        <dbReference type="SAM" id="MobiDB-lite"/>
    </source>
</evidence>
<name>A0A233SGT4_STRDA</name>
<feature type="domain" description="DUF4232" evidence="2">
    <location>
        <begin position="76"/>
        <end position="227"/>
    </location>
</feature>
<proteinExistence type="predicted"/>